<feature type="coiled-coil region" evidence="7">
    <location>
        <begin position="149"/>
        <end position="176"/>
    </location>
</feature>
<keyword evidence="11" id="KW-1185">Reference proteome</keyword>
<evidence type="ECO:0000256" key="4">
    <source>
        <dbReference type="ARBA" id="ARBA00016244"/>
    </source>
</evidence>
<comment type="subcellular location">
    <subcellularLocation>
        <location evidence="1">Bacterial flagellum</location>
    </subcellularLocation>
    <subcellularLocation>
        <location evidence="2">Secreted</location>
    </subcellularLocation>
</comment>
<organism evidence="10 11">
    <name type="scientific">Oricola thermophila</name>
    <dbReference type="NCBI Taxonomy" id="2742145"/>
    <lineage>
        <taxon>Bacteria</taxon>
        <taxon>Pseudomonadati</taxon>
        <taxon>Pseudomonadota</taxon>
        <taxon>Alphaproteobacteria</taxon>
        <taxon>Hyphomicrobiales</taxon>
        <taxon>Ahrensiaceae</taxon>
        <taxon>Oricola</taxon>
    </lineage>
</organism>
<evidence type="ECO:0000256" key="6">
    <source>
        <dbReference type="ARBA" id="ARBA00023143"/>
    </source>
</evidence>
<dbReference type="GO" id="GO:0005576">
    <property type="term" value="C:extracellular region"/>
    <property type="evidence" value="ECO:0007669"/>
    <property type="project" value="UniProtKB-SubCell"/>
</dbReference>
<sequence length="486" mass="51680">MSLTSAIRTAQSSLLNTALQTVVTSRNIAEASNENYSRRDAILVSSDSGARVVSILRATDKKLLWDGLQAYAESNAQSVISEGADRLQRLINGVENGTAPATLLSSFEDALQLYSNDASNTLLASSVIDYAKELVDGLNSSSLAIQSYRAEIDQEIKGAVAELNDLLAKFKDVNDEIVQGTIVDADVNDALDERDSLLKEISQYVSVSVVQRDNNDYVLYTGQGVTLFETIPREVTFDPLTVYSPGVTGNSIRIDGIPVIGGVGANTSSSGKLSAMVQMRDSVAVDMQSQLDEIARGLVTIFAESDTSGVGPDLVGLFTWSGAPAIPAAGTIETGIAMSISVNPAYDPTVGGDPEYLRDGGFNGPAYDWNTTNGTGFSDRLIGYLEAMSAPIPTDINAGIAGTYSISEYAESSLGWLESLRSRASDAADSKAALYERLNTALLSETGVNIDEEMAILIDLEQAYQASARIVQAVDEMLDSLLSVVR</sequence>
<evidence type="ECO:0000259" key="9">
    <source>
        <dbReference type="Pfam" id="PF22638"/>
    </source>
</evidence>
<keyword evidence="10" id="KW-0969">Cilium</keyword>
<dbReference type="NCBIfam" id="TIGR02492">
    <property type="entry name" value="flgK_ends"/>
    <property type="match status" value="1"/>
</dbReference>
<name>A0A6N1VFB7_9HYPH</name>
<keyword evidence="5" id="KW-0964">Secreted</keyword>
<evidence type="ECO:0000256" key="1">
    <source>
        <dbReference type="ARBA" id="ARBA00004365"/>
    </source>
</evidence>
<dbReference type="SUPFAM" id="SSF64518">
    <property type="entry name" value="Phase 1 flagellin"/>
    <property type="match status" value="1"/>
</dbReference>
<evidence type="ECO:0000256" key="5">
    <source>
        <dbReference type="ARBA" id="ARBA00022525"/>
    </source>
</evidence>
<dbReference type="PANTHER" id="PTHR30033:SF1">
    <property type="entry name" value="FLAGELLAR HOOK-ASSOCIATED PROTEIN 1"/>
    <property type="match status" value="1"/>
</dbReference>
<dbReference type="GO" id="GO:0005198">
    <property type="term" value="F:structural molecule activity"/>
    <property type="evidence" value="ECO:0007669"/>
    <property type="project" value="InterPro"/>
</dbReference>
<evidence type="ECO:0000256" key="3">
    <source>
        <dbReference type="ARBA" id="ARBA00009677"/>
    </source>
</evidence>
<protein>
    <recommendedName>
        <fullName evidence="4">Flagellar hook-associated protein 1</fullName>
    </recommendedName>
</protein>
<feature type="domain" description="Flagellar basal-body/hook protein C-terminal" evidence="8">
    <location>
        <begin position="443"/>
        <end position="483"/>
    </location>
</feature>
<dbReference type="InterPro" id="IPR053927">
    <property type="entry name" value="FlgK_helical"/>
</dbReference>
<evidence type="ECO:0000256" key="7">
    <source>
        <dbReference type="SAM" id="Coils"/>
    </source>
</evidence>
<proteinExistence type="inferred from homology"/>
<dbReference type="RefSeq" id="WP_175277518.1">
    <property type="nucleotide sequence ID" value="NZ_CP054836.1"/>
</dbReference>
<keyword evidence="10" id="KW-0966">Cell projection</keyword>
<evidence type="ECO:0000256" key="2">
    <source>
        <dbReference type="ARBA" id="ARBA00004613"/>
    </source>
</evidence>
<dbReference type="AlphaFoldDB" id="A0A6N1VFB7"/>
<gene>
    <name evidence="10" type="primary">flgK</name>
    <name evidence="10" type="ORF">HTY61_14780</name>
</gene>
<dbReference type="GO" id="GO:0044780">
    <property type="term" value="P:bacterial-type flagellum assembly"/>
    <property type="evidence" value="ECO:0007669"/>
    <property type="project" value="InterPro"/>
</dbReference>
<dbReference type="EMBL" id="CP054836">
    <property type="protein sequence ID" value="QKV19626.1"/>
    <property type="molecule type" value="Genomic_DNA"/>
</dbReference>
<evidence type="ECO:0000313" key="11">
    <source>
        <dbReference type="Proteomes" id="UP000509367"/>
    </source>
</evidence>
<dbReference type="GO" id="GO:0009424">
    <property type="term" value="C:bacterial-type flagellum hook"/>
    <property type="evidence" value="ECO:0007669"/>
    <property type="project" value="InterPro"/>
</dbReference>
<dbReference type="Pfam" id="PF22638">
    <property type="entry name" value="FlgK_D1"/>
    <property type="match status" value="1"/>
</dbReference>
<dbReference type="KEGG" id="orm:HTY61_14780"/>
<keyword evidence="7" id="KW-0175">Coiled coil</keyword>
<dbReference type="PANTHER" id="PTHR30033">
    <property type="entry name" value="FLAGELLAR HOOK-ASSOCIATED PROTEIN 1"/>
    <property type="match status" value="1"/>
</dbReference>
<dbReference type="InterPro" id="IPR002371">
    <property type="entry name" value="FlgK"/>
</dbReference>
<comment type="similarity">
    <text evidence="3">Belongs to the flagella basal body rod proteins family.</text>
</comment>
<keyword evidence="10" id="KW-0282">Flagellum</keyword>
<evidence type="ECO:0000313" key="10">
    <source>
        <dbReference type="EMBL" id="QKV19626.1"/>
    </source>
</evidence>
<feature type="domain" description="Flagellar hook-associated protein FlgK helical" evidence="9">
    <location>
        <begin position="86"/>
        <end position="311"/>
    </location>
</feature>
<evidence type="ECO:0000259" key="8">
    <source>
        <dbReference type="Pfam" id="PF06429"/>
    </source>
</evidence>
<keyword evidence="6" id="KW-0975">Bacterial flagellum</keyword>
<dbReference type="Proteomes" id="UP000509367">
    <property type="component" value="Chromosome"/>
</dbReference>
<dbReference type="InterPro" id="IPR010930">
    <property type="entry name" value="Flg_bb/hook_C_dom"/>
</dbReference>
<dbReference type="Pfam" id="PF06429">
    <property type="entry name" value="Flg_bbr_C"/>
    <property type="match status" value="1"/>
</dbReference>
<accession>A0A6N1VFB7</accession>
<reference evidence="10 11" key="1">
    <citation type="submission" date="2020-06" db="EMBL/GenBank/DDBJ databases">
        <title>Oricola thermophila sp. nov. isolated from a tidal sediments.</title>
        <authorList>
            <person name="Kwon K.K."/>
            <person name="Yang S.-H."/>
            <person name="Park M.-J."/>
        </authorList>
    </citation>
    <scope>NUCLEOTIDE SEQUENCE [LARGE SCALE GENOMIC DNA]</scope>
    <source>
        <strain evidence="10 11">MEBiC13590</strain>
    </source>
</reference>